<evidence type="ECO:0000313" key="1">
    <source>
        <dbReference type="EMBL" id="MOY43234.1"/>
    </source>
</evidence>
<reference evidence="1" key="1">
    <citation type="submission" date="2019-04" db="EMBL/GenBank/DDBJ databases">
        <title>An insight into the mialome of Ixodes scapularis.</title>
        <authorList>
            <person name="Ribeiro J.M."/>
            <person name="Mather T.N."/>
            <person name="Karim S."/>
        </authorList>
    </citation>
    <scope>NUCLEOTIDE SEQUENCE</scope>
</reference>
<protein>
    <submittedName>
        <fullName evidence="1">Putative secreted protein</fullName>
    </submittedName>
</protein>
<dbReference type="AlphaFoldDB" id="A0A4D5S2K0"/>
<proteinExistence type="predicted"/>
<sequence length="85" mass="10143">MEMLAMLLLSPLFTHKCQTRASDFARQPIRLYRFYHSAARSFRIRSIRYVVPSNLNVAVRFREHRILTKERLPCHDVDRGQFGSY</sequence>
<accession>A0A4D5S2K0</accession>
<dbReference type="EMBL" id="GHJT01009263">
    <property type="protein sequence ID" value="MOY43234.1"/>
    <property type="molecule type" value="Transcribed_RNA"/>
</dbReference>
<organism evidence="1">
    <name type="scientific">Ixodes scapularis</name>
    <name type="common">Black-legged tick</name>
    <name type="synonym">Deer tick</name>
    <dbReference type="NCBI Taxonomy" id="6945"/>
    <lineage>
        <taxon>Eukaryota</taxon>
        <taxon>Metazoa</taxon>
        <taxon>Ecdysozoa</taxon>
        <taxon>Arthropoda</taxon>
        <taxon>Chelicerata</taxon>
        <taxon>Arachnida</taxon>
        <taxon>Acari</taxon>
        <taxon>Parasitiformes</taxon>
        <taxon>Ixodida</taxon>
        <taxon>Ixodoidea</taxon>
        <taxon>Ixodidae</taxon>
        <taxon>Ixodinae</taxon>
        <taxon>Ixodes</taxon>
    </lineage>
</organism>
<name>A0A4D5S2K0_IXOSC</name>